<accession>A0ABM1ZGH1</accession>
<dbReference type="EnsemblMetazoa" id="AALFPA23_018217.R26766">
    <property type="protein sequence ID" value="AALFPA23_018217.P26766"/>
    <property type="gene ID" value="AALFPA23_018217"/>
</dbReference>
<reference evidence="3" key="1">
    <citation type="journal article" date="2015" name="Proc. Natl. Acad. Sci. U.S.A.">
        <title>Genome sequence of the Asian Tiger mosquito, Aedes albopictus, reveals insights into its biology, genetics, and evolution.</title>
        <authorList>
            <person name="Chen X.G."/>
            <person name="Jiang X."/>
            <person name="Gu J."/>
            <person name="Xu M."/>
            <person name="Wu Y."/>
            <person name="Deng Y."/>
            <person name="Zhang C."/>
            <person name="Bonizzoni M."/>
            <person name="Dermauw W."/>
            <person name="Vontas J."/>
            <person name="Armbruster P."/>
            <person name="Huang X."/>
            <person name="Yang Y."/>
            <person name="Zhang H."/>
            <person name="He W."/>
            <person name="Peng H."/>
            <person name="Liu Y."/>
            <person name="Wu K."/>
            <person name="Chen J."/>
            <person name="Lirakis M."/>
            <person name="Topalis P."/>
            <person name="Van Leeuwen T."/>
            <person name="Hall A.B."/>
            <person name="Jiang X."/>
            <person name="Thorpe C."/>
            <person name="Mueller R.L."/>
            <person name="Sun C."/>
            <person name="Waterhouse R.M."/>
            <person name="Yan G."/>
            <person name="Tu Z.J."/>
            <person name="Fang X."/>
            <person name="James A.A."/>
        </authorList>
    </citation>
    <scope>NUCLEOTIDE SEQUENCE [LARGE SCALE GENOMIC DNA]</scope>
    <source>
        <strain evidence="3">Foshan</strain>
    </source>
</reference>
<feature type="region of interest" description="Disordered" evidence="1">
    <location>
        <begin position="113"/>
        <end position="158"/>
    </location>
</feature>
<sequence>MCLQKKQYMHVQNYSYILAALSCRMTVLVVHAYESGVNKQTNESRRISRIPSAIKLNISAKFSDNSRPTTTKQPLVVFSGSAMSIDGEGGSNGSQDADLDLDSDQFSVEALDEENDPFFDSREPPEADDSGTSEREFRKADAGETSGESSKLSSKRPGKQTNLSLYATFFKRKFVGETSGAKFASEIIYGNSVDEILQGIWSIVKPVIKQEVTFEDDNGLQVPCWANDEPTLGDLGKFVYLQNHANRRRVNVDKVDSKLLISWRSKEIRVHVHVYSTAVSCKQLWELVDRQLIRFQNSDRAGAPNNQSLTALANQLRDIHGAHFSGHASSWKIWANYLHSVPAHERERRMNDLPPHSVIKFFRSVPISEAVQLESARSGLSVARTINDAFSTDLSTLESEVNELLTLGQRIKHRIQSLQTRCSTNSGIVTAMQDSIKPEEDEVSRSLAENVSDMNDVDHL</sequence>
<dbReference type="RefSeq" id="XP_062701670.1">
    <property type="nucleotide sequence ID" value="XM_062845686.1"/>
</dbReference>
<evidence type="ECO:0000313" key="2">
    <source>
        <dbReference type="EnsemblMetazoa" id="AALFPA23_018217.P26766"/>
    </source>
</evidence>
<evidence type="ECO:0000256" key="1">
    <source>
        <dbReference type="SAM" id="MobiDB-lite"/>
    </source>
</evidence>
<protein>
    <submittedName>
        <fullName evidence="2">Uncharacterized protein</fullName>
    </submittedName>
</protein>
<proteinExistence type="predicted"/>
<organism evidence="2 3">
    <name type="scientific">Aedes albopictus</name>
    <name type="common">Asian tiger mosquito</name>
    <name type="synonym">Stegomyia albopicta</name>
    <dbReference type="NCBI Taxonomy" id="7160"/>
    <lineage>
        <taxon>Eukaryota</taxon>
        <taxon>Metazoa</taxon>
        <taxon>Ecdysozoa</taxon>
        <taxon>Arthropoda</taxon>
        <taxon>Hexapoda</taxon>
        <taxon>Insecta</taxon>
        <taxon>Pterygota</taxon>
        <taxon>Neoptera</taxon>
        <taxon>Endopterygota</taxon>
        <taxon>Diptera</taxon>
        <taxon>Nematocera</taxon>
        <taxon>Culicoidea</taxon>
        <taxon>Culicidae</taxon>
        <taxon>Culicinae</taxon>
        <taxon>Aedini</taxon>
        <taxon>Aedes</taxon>
        <taxon>Stegomyia</taxon>
    </lineage>
</organism>
<reference evidence="2" key="2">
    <citation type="submission" date="2025-05" db="UniProtKB">
        <authorList>
            <consortium name="EnsemblMetazoa"/>
        </authorList>
    </citation>
    <scope>IDENTIFICATION</scope>
    <source>
        <strain evidence="2">Foshan</strain>
    </source>
</reference>
<dbReference type="Proteomes" id="UP000069940">
    <property type="component" value="Unassembled WGS sequence"/>
</dbReference>
<evidence type="ECO:0000313" key="3">
    <source>
        <dbReference type="Proteomes" id="UP000069940"/>
    </source>
</evidence>
<dbReference type="PROSITE" id="PS51257">
    <property type="entry name" value="PROKAR_LIPOPROTEIN"/>
    <property type="match status" value="1"/>
</dbReference>
<feature type="compositionally biased region" description="Basic and acidic residues" evidence="1">
    <location>
        <begin position="132"/>
        <end position="142"/>
    </location>
</feature>
<keyword evidence="3" id="KW-1185">Reference proteome</keyword>
<dbReference type="GeneID" id="134285236"/>
<name>A0ABM1ZGH1_AEDAL</name>